<dbReference type="PROSITE" id="PS01187">
    <property type="entry name" value="EGF_CA"/>
    <property type="match status" value="6"/>
</dbReference>
<dbReference type="CDD" id="cd00054">
    <property type="entry name" value="EGF_CA"/>
    <property type="match status" value="12"/>
</dbReference>
<keyword evidence="5 16" id="KW-0245">EGF-like domain</keyword>
<dbReference type="InterPro" id="IPR000742">
    <property type="entry name" value="EGF"/>
</dbReference>
<dbReference type="PROSITE" id="PS01186">
    <property type="entry name" value="EGF_2"/>
    <property type="match status" value="8"/>
</dbReference>
<dbReference type="InterPro" id="IPR026823">
    <property type="entry name" value="cEGF"/>
</dbReference>
<dbReference type="Pfam" id="PF14670">
    <property type="entry name" value="FXa_inhibition"/>
    <property type="match status" value="2"/>
</dbReference>
<evidence type="ECO:0000256" key="8">
    <source>
        <dbReference type="ARBA" id="ARBA00022729"/>
    </source>
</evidence>
<feature type="domain" description="EGF-like" evidence="21">
    <location>
        <begin position="712"/>
        <end position="753"/>
    </location>
</feature>
<evidence type="ECO:0000256" key="7">
    <source>
        <dbReference type="ARBA" id="ARBA00022692"/>
    </source>
</evidence>
<feature type="compositionally biased region" description="Basic and acidic residues" evidence="17">
    <location>
        <begin position="2285"/>
        <end position="2300"/>
    </location>
</feature>
<dbReference type="InterPro" id="IPR024731">
    <property type="entry name" value="NELL2-like_EGF"/>
</dbReference>
<dbReference type="Pfam" id="PF06119">
    <property type="entry name" value="NIDO"/>
    <property type="match status" value="1"/>
</dbReference>
<feature type="region of interest" description="Disordered" evidence="17">
    <location>
        <begin position="2266"/>
        <end position="2305"/>
    </location>
</feature>
<feature type="domain" description="EGF-like" evidence="21">
    <location>
        <begin position="850"/>
        <end position="888"/>
    </location>
</feature>
<dbReference type="PROSITE" id="PS00010">
    <property type="entry name" value="ASX_HYDROXYL"/>
    <property type="match status" value="12"/>
</dbReference>
<dbReference type="InterPro" id="IPR009030">
    <property type="entry name" value="Growth_fac_rcpt_cys_sf"/>
</dbReference>
<keyword evidence="14" id="KW-0675">Receptor</keyword>
<evidence type="ECO:0000256" key="16">
    <source>
        <dbReference type="PROSITE-ProRule" id="PRU00076"/>
    </source>
</evidence>
<dbReference type="Pfam" id="PF01390">
    <property type="entry name" value="SEA"/>
    <property type="match status" value="1"/>
</dbReference>
<dbReference type="Gene3D" id="3.30.70.960">
    <property type="entry name" value="SEA domain"/>
    <property type="match status" value="1"/>
</dbReference>
<evidence type="ECO:0000256" key="11">
    <source>
        <dbReference type="ARBA" id="ARBA00022989"/>
    </source>
</evidence>
<keyword evidence="8 19" id="KW-0732">Signal</keyword>
<evidence type="ECO:0000256" key="5">
    <source>
        <dbReference type="ARBA" id="ARBA00022536"/>
    </source>
</evidence>
<dbReference type="GO" id="GO:0006897">
    <property type="term" value="P:endocytosis"/>
    <property type="evidence" value="ECO:0007669"/>
    <property type="project" value="UniProtKB-KW"/>
</dbReference>
<feature type="domain" description="VWFD" evidence="22">
    <location>
        <begin position="1274"/>
        <end position="1483"/>
    </location>
</feature>
<dbReference type="PROSITE" id="PS50026">
    <property type="entry name" value="EGF_3"/>
    <property type="match status" value="10"/>
</dbReference>
<evidence type="ECO:0000259" key="21">
    <source>
        <dbReference type="PROSITE" id="PS50026"/>
    </source>
</evidence>
<evidence type="ECO:0000256" key="13">
    <source>
        <dbReference type="ARBA" id="ARBA00023157"/>
    </source>
</evidence>
<evidence type="ECO:0000256" key="18">
    <source>
        <dbReference type="SAM" id="Phobius"/>
    </source>
</evidence>
<keyword evidence="11 18" id="KW-1133">Transmembrane helix</keyword>
<feature type="domain" description="EGF-like" evidence="21">
    <location>
        <begin position="2176"/>
        <end position="2217"/>
    </location>
</feature>
<evidence type="ECO:0000259" key="20">
    <source>
        <dbReference type="PROSITE" id="PS50024"/>
    </source>
</evidence>
<keyword evidence="24" id="KW-1185">Reference proteome</keyword>
<keyword evidence="15" id="KW-0325">Glycoprotein</keyword>
<evidence type="ECO:0000256" key="14">
    <source>
        <dbReference type="ARBA" id="ARBA00023170"/>
    </source>
</evidence>
<reference evidence="23" key="1">
    <citation type="submission" date="2022-11" db="UniProtKB">
        <authorList>
            <consortium name="EnsemblMetazoa"/>
        </authorList>
    </citation>
    <scope>IDENTIFICATION</scope>
</reference>
<dbReference type="OMA" id="DSTAYTH"/>
<dbReference type="Pfam" id="PF23263">
    <property type="entry name" value="C8-3_MUC4"/>
    <property type="match status" value="1"/>
</dbReference>
<comment type="similarity">
    <text evidence="3">Belongs to the EGF domain peptide family.</text>
</comment>
<dbReference type="Gene3D" id="2.10.25.10">
    <property type="entry name" value="Laminin"/>
    <property type="match status" value="17"/>
</dbReference>
<dbReference type="InterPro" id="IPR013783">
    <property type="entry name" value="Ig-like_fold"/>
</dbReference>
<dbReference type="GeneID" id="110253367"/>
<evidence type="ECO:0000256" key="15">
    <source>
        <dbReference type="ARBA" id="ARBA00023180"/>
    </source>
</evidence>
<evidence type="ECO:0000256" key="10">
    <source>
        <dbReference type="ARBA" id="ARBA00022837"/>
    </source>
</evidence>
<dbReference type="InterPro" id="IPR056619">
    <property type="entry name" value="C8-3_MUC4"/>
</dbReference>
<keyword evidence="7 18" id="KW-0812">Transmembrane</keyword>
<keyword evidence="4" id="KW-0964">Secreted</keyword>
<evidence type="ECO:0000256" key="4">
    <source>
        <dbReference type="ARBA" id="ARBA00022525"/>
    </source>
</evidence>
<keyword evidence="6" id="KW-0254">Endocytosis</keyword>
<dbReference type="InterPro" id="IPR049883">
    <property type="entry name" value="NOTCH1_EGF-like"/>
</dbReference>
<dbReference type="FunFam" id="2.10.25.10:FF:000038">
    <property type="entry name" value="Fibrillin 2"/>
    <property type="match status" value="7"/>
</dbReference>
<evidence type="ECO:0000313" key="23">
    <source>
        <dbReference type="EnsemblMetazoa" id="XP_020915927.1"/>
    </source>
</evidence>
<dbReference type="Pfam" id="PF12947">
    <property type="entry name" value="EGF_3"/>
    <property type="match status" value="2"/>
</dbReference>
<dbReference type="InterPro" id="IPR001846">
    <property type="entry name" value="VWF_type-D"/>
</dbReference>
<dbReference type="InterPro" id="IPR000082">
    <property type="entry name" value="SEA_dom"/>
</dbReference>
<dbReference type="InterPro" id="IPR018097">
    <property type="entry name" value="EGF_Ca-bd_CS"/>
</dbReference>
<dbReference type="EnsemblMetazoa" id="XM_021060268.2">
    <property type="protein sequence ID" value="XP_020915927.1"/>
    <property type="gene ID" value="LOC110253367"/>
</dbReference>
<evidence type="ECO:0000256" key="9">
    <source>
        <dbReference type="ARBA" id="ARBA00022737"/>
    </source>
</evidence>
<dbReference type="RefSeq" id="XP_020915927.1">
    <property type="nucleotide sequence ID" value="XM_021060268.2"/>
</dbReference>
<dbReference type="SUPFAM" id="SSF57196">
    <property type="entry name" value="EGF/Laminin"/>
    <property type="match status" value="1"/>
</dbReference>
<dbReference type="Proteomes" id="UP000887567">
    <property type="component" value="Unplaced"/>
</dbReference>
<dbReference type="PROSITE" id="PS51233">
    <property type="entry name" value="VWFD"/>
    <property type="match status" value="1"/>
</dbReference>
<proteinExistence type="inferred from homology"/>
<evidence type="ECO:0000256" key="17">
    <source>
        <dbReference type="SAM" id="MobiDB-lite"/>
    </source>
</evidence>
<comment type="subcellular location">
    <subcellularLocation>
        <location evidence="1">Membrane</location>
        <topology evidence="1">Single-pass type I membrane protein</topology>
    </subcellularLocation>
    <subcellularLocation>
        <location evidence="2">Secreted</location>
    </subcellularLocation>
</comment>
<organism evidence="23 24">
    <name type="scientific">Exaiptasia diaphana</name>
    <name type="common">Tropical sea anemone</name>
    <name type="synonym">Aiptasia pulchella</name>
    <dbReference type="NCBI Taxonomy" id="2652724"/>
    <lineage>
        <taxon>Eukaryota</taxon>
        <taxon>Metazoa</taxon>
        <taxon>Cnidaria</taxon>
        <taxon>Anthozoa</taxon>
        <taxon>Hexacorallia</taxon>
        <taxon>Actiniaria</taxon>
        <taxon>Aiptasiidae</taxon>
        <taxon>Exaiptasia</taxon>
    </lineage>
</organism>
<dbReference type="PANTHER" id="PTHR24039">
    <property type="entry name" value="FIBRILLIN-RELATED"/>
    <property type="match status" value="1"/>
</dbReference>
<protein>
    <submittedName>
        <fullName evidence="23">Uncharacterized protein</fullName>
    </submittedName>
</protein>
<keyword evidence="10" id="KW-0106">Calcium</keyword>
<dbReference type="GO" id="GO:0071944">
    <property type="term" value="C:cell periphery"/>
    <property type="evidence" value="ECO:0007669"/>
    <property type="project" value="UniProtKB-ARBA"/>
</dbReference>
<dbReference type="SMART" id="SM00539">
    <property type="entry name" value="NIDO"/>
    <property type="match status" value="1"/>
</dbReference>
<evidence type="ECO:0000256" key="6">
    <source>
        <dbReference type="ARBA" id="ARBA00022583"/>
    </source>
</evidence>
<dbReference type="KEGG" id="epa:110253367"/>
<feature type="domain" description="EGF-like" evidence="21">
    <location>
        <begin position="671"/>
        <end position="711"/>
    </location>
</feature>
<dbReference type="FunFam" id="2.10.25.10:FF:000240">
    <property type="entry name" value="Vitamin K-dependent protein S"/>
    <property type="match status" value="1"/>
</dbReference>
<dbReference type="SUPFAM" id="SSF57184">
    <property type="entry name" value="Growth factor receptor domain"/>
    <property type="match status" value="7"/>
</dbReference>
<dbReference type="InterPro" id="IPR003886">
    <property type="entry name" value="NIDO_dom"/>
</dbReference>
<dbReference type="OrthoDB" id="4405280at2759"/>
<evidence type="ECO:0000256" key="2">
    <source>
        <dbReference type="ARBA" id="ARBA00004613"/>
    </source>
</evidence>
<evidence type="ECO:0000256" key="3">
    <source>
        <dbReference type="ARBA" id="ARBA00006373"/>
    </source>
</evidence>
<keyword evidence="12 18" id="KW-0472">Membrane</keyword>
<accession>A0A913Y8P7</accession>
<dbReference type="PROSITE" id="PS50024">
    <property type="entry name" value="SEA"/>
    <property type="match status" value="1"/>
</dbReference>
<evidence type="ECO:0000256" key="19">
    <source>
        <dbReference type="SAM" id="SignalP"/>
    </source>
</evidence>
<feature type="domain" description="EGF-like" evidence="21">
    <location>
        <begin position="629"/>
        <end position="670"/>
    </location>
</feature>
<feature type="signal peptide" evidence="19">
    <location>
        <begin position="1"/>
        <end position="19"/>
    </location>
</feature>
<evidence type="ECO:0000256" key="12">
    <source>
        <dbReference type="ARBA" id="ARBA00023136"/>
    </source>
</evidence>
<evidence type="ECO:0000313" key="24">
    <source>
        <dbReference type="Proteomes" id="UP000887567"/>
    </source>
</evidence>
<dbReference type="SUPFAM" id="SSF82671">
    <property type="entry name" value="SEA domain"/>
    <property type="match status" value="1"/>
</dbReference>
<dbReference type="FunFam" id="2.10.25.10:FF:000009">
    <property type="entry name" value="Low-density lipoprotein receptor isoform 1"/>
    <property type="match status" value="1"/>
</dbReference>
<dbReference type="SMART" id="SM00216">
    <property type="entry name" value="VWD"/>
    <property type="match status" value="1"/>
</dbReference>
<dbReference type="GO" id="GO:0016020">
    <property type="term" value="C:membrane"/>
    <property type="evidence" value="ECO:0007669"/>
    <property type="project" value="UniProtKB-SubCell"/>
</dbReference>
<feature type="transmembrane region" description="Helical" evidence="18">
    <location>
        <begin position="2231"/>
        <end position="2255"/>
    </location>
</feature>
<feature type="chain" id="PRO_5037941664" evidence="19">
    <location>
        <begin position="20"/>
        <end position="2337"/>
    </location>
</feature>
<feature type="domain" description="EGF-like" evidence="21">
    <location>
        <begin position="801"/>
        <end position="838"/>
    </location>
</feature>
<keyword evidence="9" id="KW-0677">Repeat</keyword>
<dbReference type="FunFam" id="2.10.25.10:FF:000014">
    <property type="entry name" value="Latent-transforming growth factor beta-binding protein 3"/>
    <property type="match status" value="1"/>
</dbReference>
<feature type="domain" description="EGF-like" evidence="21">
    <location>
        <begin position="586"/>
        <end position="628"/>
    </location>
</feature>
<dbReference type="InterPro" id="IPR000152">
    <property type="entry name" value="EGF-type_Asp/Asn_hydroxyl_site"/>
</dbReference>
<evidence type="ECO:0000259" key="22">
    <source>
        <dbReference type="PROSITE" id="PS51233"/>
    </source>
</evidence>
<dbReference type="FunFam" id="2.10.25.10:FF:000005">
    <property type="entry name" value="Fibrillin 2"/>
    <property type="match status" value="1"/>
</dbReference>
<dbReference type="Pfam" id="PF07645">
    <property type="entry name" value="EGF_CA"/>
    <property type="match status" value="10"/>
</dbReference>
<dbReference type="GO" id="GO:0005509">
    <property type="term" value="F:calcium ion binding"/>
    <property type="evidence" value="ECO:0007669"/>
    <property type="project" value="InterPro"/>
</dbReference>
<keyword evidence="13 16" id="KW-1015">Disulfide bond</keyword>
<feature type="domain" description="EGF-like" evidence="21">
    <location>
        <begin position="1726"/>
        <end position="1770"/>
    </location>
</feature>
<feature type="compositionally biased region" description="Polar residues" evidence="17">
    <location>
        <begin position="2268"/>
        <end position="2284"/>
    </location>
</feature>
<dbReference type="Pfam" id="PF12662">
    <property type="entry name" value="cEGF"/>
    <property type="match status" value="1"/>
</dbReference>
<dbReference type="GO" id="GO:0007160">
    <property type="term" value="P:cell-matrix adhesion"/>
    <property type="evidence" value="ECO:0007669"/>
    <property type="project" value="InterPro"/>
</dbReference>
<feature type="domain" description="SEA" evidence="20">
    <location>
        <begin position="2070"/>
        <end position="2179"/>
    </location>
</feature>
<evidence type="ECO:0000256" key="1">
    <source>
        <dbReference type="ARBA" id="ARBA00004479"/>
    </source>
</evidence>
<dbReference type="InterPro" id="IPR001881">
    <property type="entry name" value="EGF-like_Ca-bd_dom"/>
</dbReference>
<comment type="caution">
    <text evidence="16">Lacks conserved residue(s) required for the propagation of feature annotation.</text>
</comment>
<name>A0A913Y8P7_EXADI</name>
<dbReference type="SMART" id="SM00181">
    <property type="entry name" value="EGF"/>
    <property type="match status" value="17"/>
</dbReference>
<dbReference type="GO" id="GO:0005576">
    <property type="term" value="C:extracellular region"/>
    <property type="evidence" value="ECO:0007669"/>
    <property type="project" value="UniProtKB-SubCell"/>
</dbReference>
<dbReference type="SMART" id="SM00179">
    <property type="entry name" value="EGF_CA"/>
    <property type="match status" value="16"/>
</dbReference>
<sequence length="2337" mass="263762">MQSLQAFILLAALVTCCVTTVVEHSACVDHSIPESLQNETVSNLLKKYKDYLMTTNATMAGCKEITVFDILSHAVNATGDLTETMNKLGSRNDCAPYLEFTLKEVAFQNLKDPESFPGNTTVNELLNILMTNTTETVLKDVHAVIKVSFQNKTDIVNKTIHELIEMGHYSDQSRFDHIMLFAINASNVEEAAMELRFPRDLLDFSMIEMVDLLYTNVSSFQKDLSLKCAIRHLQSSKNWLMKLRQFRRQGRLKVQNKTVDDLFKESGLNKTTTTLYDLFRIMFNVQVDNVTFWASYGPRRVALEDFRFRVLDFAKIAFRDSGVILNSTVSQMFDLVFAYSLIFSQYKMNIAQSKSRKELILKRYNVTMDDLEKPPFNLTPSEIMSLSDRETENRAIQIYFIKYAEHENVTLGKLEEWSIIPAGQLLNATVDNFIPLLFKVAKAKLLRVLRKGNAFHKIIINTSSISFLNLKEQIAEEWQPLTTNLKGLVKLKLTYLIFQVNGLNPTKVCNTNFYDFVENHFLPKNTTFKDLLEIFGLHQNLTLLEREFKKFTFCNFNEFIVLRKFEILSWTVEEFVKKISRAILTNIDECISRKPCAKISGVTCKDNPFGFTCICPKNKTLDANRLCVDINECRQRPRPNCRNNSHCLNTVGSYKCRCNPGFKDVNNTCEDINECTENTHECNPRATCNNTVGSYSCSCNKGFTGNGYRCQDIDECDMGNVTCRNNSECKNTIGSYKCQCKRGFKDDVNNTCTDINECKLNPKACFSHSERNVNCTNTIGSYRCACKRGYRYVRHQRSCVDINECEEQRPCRSFANSMCNSTGDYSYECVCRPGFEKNPKNGSLLINCTDIDECVVGSHKCHKHATCKNKDGGYSCICEKGYKGSGFSCKVERLFDVSPSGLEIKKLKGFDDKIKPPLKFYYNEKMHKKFYITEDGYLAVGRRIKSSPRQLKLLNLDIISIFWAWTNYRYDTSNVTYYELSQSDDNAASILSRINKLVINSTNEANFDTQWAMVITWSNMSPYWYLRRIFYKSPYSKETNTFQVVIAVAGRKTVVIFLYEHGGMTWKRGQLRKATVGFSFKKRRNGYQVDGSFNDDILNIDEQTFTDPSGKKRQGIIVRVFKDAKPDVSPEENCLNWILKENKKNQGWLNRLIECPSTERQFWIMRWLFRRMTNIRDRTCYITRRRDKSCCYDTDSGALITSPYIKAGRALGPNDGNAFNWCCIESKRYCESFSQLRPADSDEQRECRGFCSWLRNIWTIRIRRTRRIRRRPFRRGFMWGDPHITTLDGFKYTFNGLGEYVLLKTTDSEDFNAIHARTKRSKNKDGSLAKATVFSGFAMRSSKNTTVQVLLDGNMAGNLSITTVNKSMNCQPFGIADIDEHPIEGFTLSNNSNALVVVYDSGLTVEITPGMDLLQFGLSIPTSNFENRTEGLLGKLNEDPNDDLFLRNGTAVPLNSTEKEIFEYGKTWVVQDDERLFVNSSCDKLPVYVDVNFRPLFLSDVQNNITAEMRETCKNNTECLLDYFVTGNKAFAQATLKFEEENEKVKKILDNRPPSITLSPEVIRVTAGQMIKINVTVTDLDNDPITKLMVNGLPAQGAVFTNTTPTGVLTWTPPVNLTTLTVTFVATDSKGAATTSSPSILYCDCKNNNTCNFETIEETYANSSVQLVGCNCTDQYTGDQCETEVNPCDEGACYDNVTCTVIRNPFGRRCGPCPAGLEGDGIVCNDFDECINSSRNNCTEMSENCVNTIGSFRCDCKPGYVRNAKTKKCDDVNECNSQFADNYKCKTNTDCKNTNGSYSCSCKKGFKGDPLVGCSDIDECNGADRICFGLCENSVGSFNCSCSAGYKLNTENKTLLSCEDIDECKFSTDNNCDQVCVDNEGSYNCTCKSGFKLGNDGSSCVVKTENKCDSTNGGCERLCTNSSGTVTCHCPRGFNLSSDGKSCMDVNECLTSNGGCSQNCTNYDGSYNCSCRSGYKLKGARMCEDINECMTNNGGCSQMCHNKPGGHDCKCKKGYTLKASDKKTCEDINECDNNAHSCGQYRVCNNAPGGYKCSCKDRRMFSNGGAKCKRSRRFRFYFILVRIIWINDYSDEHSEKSAALVKEIVRVLDVFFRFKFQGRFLGCRVMKFSQGSVKVNVTLNFDSNSTVTANDIQKSVANVSDIGGLKIDPTKSAVSDLDECSDPSLSNCHKDATCKNEPGSFSCSCNNGYKGDGFTCEAIPKTKDKDDDKKIMIILLSTLIPLAVIIIIILIVCCCRRRGKGNLKMEESSSGYQMSNRSNMYESSRVQKEVRHGSERRGSDDSINAAYYDNVGSKKQSSSGMYDVSQAQYYDNPAVST</sequence>
<dbReference type="Gene3D" id="2.60.40.10">
    <property type="entry name" value="Immunoglobulins"/>
    <property type="match status" value="1"/>
</dbReference>
<feature type="domain" description="EGF-like" evidence="21">
    <location>
        <begin position="1771"/>
        <end position="1815"/>
    </location>
</feature>
<feature type="domain" description="EGF-like" evidence="21">
    <location>
        <begin position="2027"/>
        <end position="2069"/>
    </location>
</feature>
<dbReference type="InterPro" id="IPR036364">
    <property type="entry name" value="SEA_dom_sf"/>
</dbReference>
<feature type="disulfide bond" evidence="16">
    <location>
        <begin position="596"/>
        <end position="613"/>
    </location>
</feature>